<comment type="caution">
    <text evidence="2">The sequence shown here is derived from an EMBL/GenBank/DDBJ whole genome shotgun (WGS) entry which is preliminary data.</text>
</comment>
<keyword evidence="1" id="KW-1133">Transmembrane helix</keyword>
<evidence type="ECO:0000256" key="1">
    <source>
        <dbReference type="SAM" id="Phobius"/>
    </source>
</evidence>
<evidence type="ECO:0000313" key="3">
    <source>
        <dbReference type="Proteomes" id="UP000824160"/>
    </source>
</evidence>
<evidence type="ECO:0000313" key="2">
    <source>
        <dbReference type="EMBL" id="HIT95304.1"/>
    </source>
</evidence>
<organism evidence="2 3">
    <name type="scientific">Candidatus Faecivivens stercoripullorum</name>
    <dbReference type="NCBI Taxonomy" id="2840805"/>
    <lineage>
        <taxon>Bacteria</taxon>
        <taxon>Bacillati</taxon>
        <taxon>Bacillota</taxon>
        <taxon>Clostridia</taxon>
        <taxon>Eubacteriales</taxon>
        <taxon>Oscillospiraceae</taxon>
        <taxon>Oscillospiraceae incertae sedis</taxon>
        <taxon>Candidatus Faecivivens</taxon>
    </lineage>
</organism>
<accession>A0A9D1KSK3</accession>
<dbReference type="AlphaFoldDB" id="A0A9D1KSK3"/>
<feature type="transmembrane region" description="Helical" evidence="1">
    <location>
        <begin position="75"/>
        <end position="98"/>
    </location>
</feature>
<feature type="transmembrane region" description="Helical" evidence="1">
    <location>
        <begin position="25"/>
        <end position="44"/>
    </location>
</feature>
<gene>
    <name evidence="2" type="ORF">IAC43_08975</name>
</gene>
<dbReference type="EMBL" id="DVLW01000246">
    <property type="protein sequence ID" value="HIT95304.1"/>
    <property type="molecule type" value="Genomic_DNA"/>
</dbReference>
<protein>
    <submittedName>
        <fullName evidence="2">Uncharacterized protein</fullName>
    </submittedName>
</protein>
<feature type="transmembrane region" description="Helical" evidence="1">
    <location>
        <begin position="51"/>
        <end position="69"/>
    </location>
</feature>
<reference evidence="2" key="2">
    <citation type="journal article" date="2021" name="PeerJ">
        <title>Extensive microbial diversity within the chicken gut microbiome revealed by metagenomics and culture.</title>
        <authorList>
            <person name="Gilroy R."/>
            <person name="Ravi A."/>
            <person name="Getino M."/>
            <person name="Pursley I."/>
            <person name="Horton D.L."/>
            <person name="Alikhan N.F."/>
            <person name="Baker D."/>
            <person name="Gharbi K."/>
            <person name="Hall N."/>
            <person name="Watson M."/>
            <person name="Adriaenssens E.M."/>
            <person name="Foster-Nyarko E."/>
            <person name="Jarju S."/>
            <person name="Secka A."/>
            <person name="Antonio M."/>
            <person name="Oren A."/>
            <person name="Chaudhuri R.R."/>
            <person name="La Ragione R."/>
            <person name="Hildebrand F."/>
            <person name="Pallen M.J."/>
        </authorList>
    </citation>
    <scope>NUCLEOTIDE SEQUENCE</scope>
    <source>
        <strain evidence="2">ChiBcec7-5410</strain>
    </source>
</reference>
<keyword evidence="1" id="KW-0472">Membrane</keyword>
<dbReference type="Proteomes" id="UP000824160">
    <property type="component" value="Unassembled WGS sequence"/>
</dbReference>
<keyword evidence="1" id="KW-0812">Transmembrane</keyword>
<name>A0A9D1KSK3_9FIRM</name>
<reference evidence="2" key="1">
    <citation type="submission" date="2020-10" db="EMBL/GenBank/DDBJ databases">
        <authorList>
            <person name="Gilroy R."/>
        </authorList>
    </citation>
    <scope>NUCLEOTIDE SEQUENCE</scope>
    <source>
        <strain evidence="2">ChiBcec7-5410</strain>
    </source>
</reference>
<proteinExistence type="predicted"/>
<sequence length="161" mass="17921">MHNLILPMLGNNYEDIIDSDFVESMTGLFLTGYIFNCLITFIRFRGARIRTVLVQTVVLAVGGCAYMLLLKVGSWAVGKLMDALFPIIVVIVVVALILKPSSRIDSVQGSISRLREMEKDPEVSEQRKRAYARELAMAISSDKDMLGTDVDDINEIDSLYG</sequence>